<dbReference type="Gene3D" id="3.10.110.10">
    <property type="entry name" value="Ubiquitin Conjugating Enzyme"/>
    <property type="match status" value="1"/>
</dbReference>
<dbReference type="SUPFAM" id="SSF54495">
    <property type="entry name" value="UBC-like"/>
    <property type="match status" value="1"/>
</dbReference>
<feature type="compositionally biased region" description="Low complexity" evidence="1">
    <location>
        <begin position="15"/>
        <end position="26"/>
    </location>
</feature>
<accession>A0AAP0PYZ0</accession>
<gene>
    <name evidence="2" type="ORF">Syun_006956</name>
</gene>
<sequence>MPSAPSTPMPQRHAPSQPSPRSQRSPTISGTSCSVPSPRTPTCCCSSASPPFHVVRFAPAGISVADGGTGGDIRWDSASEPRWKRPKEEDFLENNNINVNLQISYVDFLQTRYVSTGLGLSLDDRRIISSGESPAFPLVDDAIERELQRQDAEMDRFIKAQSCDAYGKKAMQGSYQRTLTVLTRIKNCTSENGLISRAIVTKAGKHQCNLLLIKHAIPFFVLGRICLDILKDKWSPALQIQIVLLSNGSETEYNNSISDPLLIRDGSETEYDNSVSHLLLIREGSETECNYNYTL</sequence>
<name>A0AAP0PYZ0_9MAGN</name>
<feature type="region of interest" description="Disordered" evidence="1">
    <location>
        <begin position="1"/>
        <end position="40"/>
    </location>
</feature>
<feature type="compositionally biased region" description="Polar residues" evidence="1">
    <location>
        <begin position="27"/>
        <end position="37"/>
    </location>
</feature>
<dbReference type="Proteomes" id="UP001420932">
    <property type="component" value="Unassembled WGS sequence"/>
</dbReference>
<dbReference type="EMBL" id="JBBNAF010000003">
    <property type="protein sequence ID" value="KAK9160615.1"/>
    <property type="molecule type" value="Genomic_DNA"/>
</dbReference>
<evidence type="ECO:0000313" key="3">
    <source>
        <dbReference type="Proteomes" id="UP001420932"/>
    </source>
</evidence>
<dbReference type="InterPro" id="IPR016135">
    <property type="entry name" value="UBQ-conjugating_enzyme/RWD"/>
</dbReference>
<organism evidence="2 3">
    <name type="scientific">Stephania yunnanensis</name>
    <dbReference type="NCBI Taxonomy" id="152371"/>
    <lineage>
        <taxon>Eukaryota</taxon>
        <taxon>Viridiplantae</taxon>
        <taxon>Streptophyta</taxon>
        <taxon>Embryophyta</taxon>
        <taxon>Tracheophyta</taxon>
        <taxon>Spermatophyta</taxon>
        <taxon>Magnoliopsida</taxon>
        <taxon>Ranunculales</taxon>
        <taxon>Menispermaceae</taxon>
        <taxon>Menispermoideae</taxon>
        <taxon>Cissampelideae</taxon>
        <taxon>Stephania</taxon>
    </lineage>
</organism>
<comment type="caution">
    <text evidence="2">The sequence shown here is derived from an EMBL/GenBank/DDBJ whole genome shotgun (WGS) entry which is preliminary data.</text>
</comment>
<reference evidence="2 3" key="1">
    <citation type="submission" date="2024-01" db="EMBL/GenBank/DDBJ databases">
        <title>Genome assemblies of Stephania.</title>
        <authorList>
            <person name="Yang L."/>
        </authorList>
    </citation>
    <scope>NUCLEOTIDE SEQUENCE [LARGE SCALE GENOMIC DNA]</scope>
    <source>
        <strain evidence="2">YNDBR</strain>
        <tissue evidence="2">Leaf</tissue>
    </source>
</reference>
<evidence type="ECO:0000256" key="1">
    <source>
        <dbReference type="SAM" id="MobiDB-lite"/>
    </source>
</evidence>
<evidence type="ECO:0000313" key="2">
    <source>
        <dbReference type="EMBL" id="KAK9160615.1"/>
    </source>
</evidence>
<protein>
    <submittedName>
        <fullName evidence="2">Uncharacterized protein</fullName>
    </submittedName>
</protein>
<dbReference type="AlphaFoldDB" id="A0AAP0PYZ0"/>
<keyword evidence="3" id="KW-1185">Reference proteome</keyword>
<proteinExistence type="predicted"/>